<evidence type="ECO:0000313" key="2">
    <source>
        <dbReference type="Proteomes" id="UP000308267"/>
    </source>
</evidence>
<gene>
    <name evidence="1" type="ORF">CRM22_009655</name>
</gene>
<sequence length="138" mass="15584">MTSFRWFDGIDGRDSVDRQNCRRTVLHCKAVSIRPCETEFDNRRLNTSERISGRPSPSEELDTYVSTIRCKQSLGCFRNKVSFVLSADSGLLESCEDSFNVAHLLSSSYGLDNPLLSVRVKYLRSACINASEHIEDAQ</sequence>
<reference evidence="1 2" key="1">
    <citation type="journal article" date="2019" name="BMC Genomics">
        <title>New insights from Opisthorchis felineus genome: update on genomics of the epidemiologically important liver flukes.</title>
        <authorList>
            <person name="Ershov N.I."/>
            <person name="Mordvinov V.A."/>
            <person name="Prokhortchouk E.B."/>
            <person name="Pakharukova M.Y."/>
            <person name="Gunbin K.V."/>
            <person name="Ustyantsev K."/>
            <person name="Genaev M.A."/>
            <person name="Blinov A.G."/>
            <person name="Mazur A."/>
            <person name="Boulygina E."/>
            <person name="Tsygankova S."/>
            <person name="Khrameeva E."/>
            <person name="Chekanov N."/>
            <person name="Fan G."/>
            <person name="Xiao A."/>
            <person name="Zhang H."/>
            <person name="Xu X."/>
            <person name="Yang H."/>
            <person name="Solovyev V."/>
            <person name="Lee S.M."/>
            <person name="Liu X."/>
            <person name="Afonnikov D.A."/>
            <person name="Skryabin K.G."/>
        </authorList>
    </citation>
    <scope>NUCLEOTIDE SEQUENCE [LARGE SCALE GENOMIC DNA]</scope>
    <source>
        <strain evidence="1">AK-0245</strain>
        <tissue evidence="1">Whole organism</tissue>
    </source>
</reference>
<comment type="caution">
    <text evidence="1">The sequence shown here is derived from an EMBL/GenBank/DDBJ whole genome shotgun (WGS) entry which is preliminary data.</text>
</comment>
<dbReference type="Proteomes" id="UP000308267">
    <property type="component" value="Unassembled WGS sequence"/>
</dbReference>
<organism evidence="1 2">
    <name type="scientific">Opisthorchis felineus</name>
    <dbReference type="NCBI Taxonomy" id="147828"/>
    <lineage>
        <taxon>Eukaryota</taxon>
        <taxon>Metazoa</taxon>
        <taxon>Spiralia</taxon>
        <taxon>Lophotrochozoa</taxon>
        <taxon>Platyhelminthes</taxon>
        <taxon>Trematoda</taxon>
        <taxon>Digenea</taxon>
        <taxon>Opisthorchiida</taxon>
        <taxon>Opisthorchiata</taxon>
        <taxon>Opisthorchiidae</taxon>
        <taxon>Opisthorchis</taxon>
    </lineage>
</organism>
<dbReference type="EMBL" id="SJOL01009295">
    <property type="protein sequence ID" value="TGZ58423.1"/>
    <property type="molecule type" value="Genomic_DNA"/>
</dbReference>
<accession>A0A4S2L6H7</accession>
<evidence type="ECO:0000313" key="1">
    <source>
        <dbReference type="EMBL" id="TGZ58423.1"/>
    </source>
</evidence>
<protein>
    <submittedName>
        <fullName evidence="1">Uncharacterized protein</fullName>
    </submittedName>
</protein>
<proteinExistence type="predicted"/>
<keyword evidence="2" id="KW-1185">Reference proteome</keyword>
<dbReference type="AlphaFoldDB" id="A0A4S2L6H7"/>
<name>A0A4S2L6H7_OPIFE</name>